<dbReference type="RefSeq" id="WP_090516483.1">
    <property type="nucleotide sequence ID" value="NZ_CWKH01000002.1"/>
</dbReference>
<organism evidence="3 4">
    <name type="scientific">Mycolicibacterium neworleansense</name>
    <dbReference type="NCBI Taxonomy" id="146018"/>
    <lineage>
        <taxon>Bacteria</taxon>
        <taxon>Bacillati</taxon>
        <taxon>Actinomycetota</taxon>
        <taxon>Actinomycetes</taxon>
        <taxon>Mycobacteriales</taxon>
        <taxon>Mycobacteriaceae</taxon>
        <taxon>Mycolicibacterium</taxon>
    </lineage>
</organism>
<keyword evidence="2" id="KW-0812">Transmembrane</keyword>
<feature type="transmembrane region" description="Helical" evidence="2">
    <location>
        <begin position="6"/>
        <end position="23"/>
    </location>
</feature>
<dbReference type="Proteomes" id="UP000199147">
    <property type="component" value="Unassembled WGS sequence"/>
</dbReference>
<feature type="transmembrane region" description="Helical" evidence="2">
    <location>
        <begin position="60"/>
        <end position="80"/>
    </location>
</feature>
<dbReference type="STRING" id="146018.BN2156_03762"/>
<protein>
    <recommendedName>
        <fullName evidence="5">VWFA domain-containing protein</fullName>
    </recommendedName>
</protein>
<dbReference type="OrthoDB" id="4623238at2"/>
<evidence type="ECO:0000256" key="2">
    <source>
        <dbReference type="SAM" id="Phobius"/>
    </source>
</evidence>
<accession>A0A0H5S6P4</accession>
<dbReference type="EMBL" id="CWKH01000002">
    <property type="protein sequence ID" value="CRZ16884.1"/>
    <property type="molecule type" value="Genomic_DNA"/>
</dbReference>
<feature type="region of interest" description="Disordered" evidence="1">
    <location>
        <begin position="308"/>
        <end position="327"/>
    </location>
</feature>
<gene>
    <name evidence="3" type="ORF">BN2156_03762</name>
</gene>
<keyword evidence="4" id="KW-1185">Reference proteome</keyword>
<evidence type="ECO:0008006" key="5">
    <source>
        <dbReference type="Google" id="ProtNLM"/>
    </source>
</evidence>
<dbReference type="AlphaFoldDB" id="A0A0H5S6P4"/>
<feature type="compositionally biased region" description="Basic and acidic residues" evidence="1">
    <location>
        <begin position="318"/>
        <end position="327"/>
    </location>
</feature>
<reference evidence="4" key="1">
    <citation type="submission" date="2015-07" db="EMBL/GenBank/DDBJ databases">
        <authorList>
            <person name="Urmite Genomes"/>
        </authorList>
    </citation>
    <scope>NUCLEOTIDE SEQUENCE [LARGE SCALE GENOMIC DNA]</scope>
    <source>
        <strain evidence="4">type strain: ATCC 49404</strain>
    </source>
</reference>
<evidence type="ECO:0000313" key="3">
    <source>
        <dbReference type="EMBL" id="CRZ16884.1"/>
    </source>
</evidence>
<keyword evidence="2" id="KW-0472">Membrane</keyword>
<evidence type="ECO:0000313" key="4">
    <source>
        <dbReference type="Proteomes" id="UP000199147"/>
    </source>
</evidence>
<evidence type="ECO:0000256" key="1">
    <source>
        <dbReference type="SAM" id="MobiDB-lite"/>
    </source>
</evidence>
<keyword evidence="2" id="KW-1133">Transmembrane helix</keyword>
<proteinExistence type="predicted"/>
<name>A0A0H5S6P4_9MYCO</name>
<sequence length="358" mass="39329">MGLKWPLLLLPIAIAIGVALWYATRRTRFGWQGELPYLARSFRITTLPEYQRALRLHERLSVVALVMAVIAVFMLIGATLRPTKTYEPQLAGSDTPNVDIMLCFGPLYNIGMTDSVAISQLMTILGEKVDGFGNQRIGMTKEFYRNFPVTSDLPWVSERLAEIGKVAEAAGSKDNPAAAFSSDSELFNRYADTRSTINDTIAMCAMGLPAVGSDNGRGRAIIYIGDTKTYSDTPPTYSDAMLTGIVKDSKIQVNTIVPGTHPGEFIDQLVKDSGGKQYLYTEVGGLIGDDATPRKIENQKEELSSALDKIMSNPPPSKLDEERQEEKHPFRWDVPDLLLQIALIAAVALAAARLGMRL</sequence>